<name>A0A9D2SHS8_9FIRM</name>
<dbReference type="CDD" id="cd04301">
    <property type="entry name" value="NAT_SF"/>
    <property type="match status" value="1"/>
</dbReference>
<gene>
    <name evidence="2" type="ORF">H9704_06010</name>
</gene>
<dbReference type="PANTHER" id="PTHR43451">
    <property type="entry name" value="ACETYLTRANSFERASE (GNAT) FAMILY PROTEIN"/>
    <property type="match status" value="1"/>
</dbReference>
<dbReference type="EMBL" id="DWWT01000026">
    <property type="protein sequence ID" value="HJC05694.1"/>
    <property type="molecule type" value="Genomic_DNA"/>
</dbReference>
<dbReference type="InterPro" id="IPR000182">
    <property type="entry name" value="GNAT_dom"/>
</dbReference>
<dbReference type="GO" id="GO:0016747">
    <property type="term" value="F:acyltransferase activity, transferring groups other than amino-acyl groups"/>
    <property type="evidence" value="ECO:0007669"/>
    <property type="project" value="InterPro"/>
</dbReference>
<evidence type="ECO:0000259" key="1">
    <source>
        <dbReference type="PROSITE" id="PS51186"/>
    </source>
</evidence>
<dbReference type="InterPro" id="IPR052564">
    <property type="entry name" value="N-acetyltrans/Recomb-assoc"/>
</dbReference>
<dbReference type="Proteomes" id="UP000823910">
    <property type="component" value="Unassembled WGS sequence"/>
</dbReference>
<accession>A0A9D2SHS8</accession>
<feature type="domain" description="N-acetyltransferase" evidence="1">
    <location>
        <begin position="1"/>
        <end position="151"/>
    </location>
</feature>
<dbReference type="Pfam" id="PF13302">
    <property type="entry name" value="Acetyltransf_3"/>
    <property type="match status" value="1"/>
</dbReference>
<dbReference type="Pfam" id="PF13673">
    <property type="entry name" value="Acetyltransf_10"/>
    <property type="match status" value="1"/>
</dbReference>
<evidence type="ECO:0000313" key="3">
    <source>
        <dbReference type="Proteomes" id="UP000823910"/>
    </source>
</evidence>
<dbReference type="SUPFAM" id="SSF55729">
    <property type="entry name" value="Acyl-CoA N-acyltransferases (Nat)"/>
    <property type="match status" value="2"/>
</dbReference>
<dbReference type="Gene3D" id="3.40.630.30">
    <property type="match status" value="2"/>
</dbReference>
<dbReference type="AlphaFoldDB" id="A0A9D2SHS8"/>
<sequence>MILRAYESSDCPSIAELFYNTIHTVNAKDYSSEQLDAWATGQVDLSVWDASFLAHRTIVAVEDGRIIGFGDMDDTGYLDRLYVHKDCQGRGIASGICDVLEQASPSLHLTTHASITARPFFERRGWRIVREQQVERRGVLLTNFVMERYLADTPTLETERLLLRTFTEDDREALFSIYSDNEANRFLPWFPIRTYDEADALWRTQYADVYQRRSAYKYAVCLKNSASPRNSAPVGYVHLDLGDAFDLGYGLRTEFWHQGIASEAAAALIRQARQDGIPYVTATHDRDNPRSGQVMNRLGMRYQYSYEELWQPKNLQVIFRMYQLNFDGNQDRVYKGYWDTAKVRFVEAIR</sequence>
<feature type="domain" description="N-acetyltransferase" evidence="1">
    <location>
        <begin position="161"/>
        <end position="322"/>
    </location>
</feature>
<protein>
    <submittedName>
        <fullName evidence="2">GNAT family N-acetyltransferase</fullName>
    </submittedName>
</protein>
<dbReference type="PROSITE" id="PS51186">
    <property type="entry name" value="GNAT"/>
    <property type="match status" value="2"/>
</dbReference>
<evidence type="ECO:0000313" key="2">
    <source>
        <dbReference type="EMBL" id="HJC05694.1"/>
    </source>
</evidence>
<proteinExistence type="predicted"/>
<dbReference type="PANTHER" id="PTHR43451:SF1">
    <property type="entry name" value="ACETYLTRANSFERASE"/>
    <property type="match status" value="1"/>
</dbReference>
<reference evidence="2" key="1">
    <citation type="journal article" date="2021" name="PeerJ">
        <title>Extensive microbial diversity within the chicken gut microbiome revealed by metagenomics and culture.</title>
        <authorList>
            <person name="Gilroy R."/>
            <person name="Ravi A."/>
            <person name="Getino M."/>
            <person name="Pursley I."/>
            <person name="Horton D.L."/>
            <person name="Alikhan N.F."/>
            <person name="Baker D."/>
            <person name="Gharbi K."/>
            <person name="Hall N."/>
            <person name="Watson M."/>
            <person name="Adriaenssens E.M."/>
            <person name="Foster-Nyarko E."/>
            <person name="Jarju S."/>
            <person name="Secka A."/>
            <person name="Antonio M."/>
            <person name="Oren A."/>
            <person name="Chaudhuri R.R."/>
            <person name="La Ragione R."/>
            <person name="Hildebrand F."/>
            <person name="Pallen M.J."/>
        </authorList>
    </citation>
    <scope>NUCLEOTIDE SEQUENCE</scope>
    <source>
        <strain evidence="2">CHK180-15479</strain>
    </source>
</reference>
<reference evidence="2" key="2">
    <citation type="submission" date="2021-04" db="EMBL/GenBank/DDBJ databases">
        <authorList>
            <person name="Gilroy R."/>
        </authorList>
    </citation>
    <scope>NUCLEOTIDE SEQUENCE</scope>
    <source>
        <strain evidence="2">CHK180-15479</strain>
    </source>
</reference>
<organism evidence="2 3">
    <name type="scientific">Candidatus Enterocloster excrementipullorum</name>
    <dbReference type="NCBI Taxonomy" id="2838559"/>
    <lineage>
        <taxon>Bacteria</taxon>
        <taxon>Bacillati</taxon>
        <taxon>Bacillota</taxon>
        <taxon>Clostridia</taxon>
        <taxon>Lachnospirales</taxon>
        <taxon>Lachnospiraceae</taxon>
        <taxon>Enterocloster</taxon>
    </lineage>
</organism>
<comment type="caution">
    <text evidence="2">The sequence shown here is derived from an EMBL/GenBank/DDBJ whole genome shotgun (WGS) entry which is preliminary data.</text>
</comment>
<dbReference type="InterPro" id="IPR016181">
    <property type="entry name" value="Acyl_CoA_acyltransferase"/>
</dbReference>